<proteinExistence type="predicted"/>
<dbReference type="AlphaFoldDB" id="A0A1G1VS21"/>
<accession>A0A1G1VS21</accession>
<evidence type="ECO:0000256" key="1">
    <source>
        <dbReference type="SAM" id="MobiDB-lite"/>
    </source>
</evidence>
<protein>
    <submittedName>
        <fullName evidence="2">Uncharacterized protein</fullName>
    </submittedName>
</protein>
<comment type="caution">
    <text evidence="2">The sequence shown here is derived from an EMBL/GenBank/DDBJ whole genome shotgun (WGS) entry which is preliminary data.</text>
</comment>
<sequence>MPEGYRGGVKICQDAADDIREVVVRDLRENGRLSPPMRHICKEIATSDAQVHSEIDPTFTYGRGPAAGRREEIR</sequence>
<organism evidence="2 3">
    <name type="scientific">Candidatus Chisholmbacteria bacterium RIFCSPHIGHO2_01_FULL_52_32</name>
    <dbReference type="NCBI Taxonomy" id="1797591"/>
    <lineage>
        <taxon>Bacteria</taxon>
        <taxon>Candidatus Chisholmiibacteriota</taxon>
    </lineage>
</organism>
<reference evidence="2 3" key="1">
    <citation type="journal article" date="2016" name="Nat. Commun.">
        <title>Thousands of microbial genomes shed light on interconnected biogeochemical processes in an aquifer system.</title>
        <authorList>
            <person name="Anantharaman K."/>
            <person name="Brown C.T."/>
            <person name="Hug L.A."/>
            <person name="Sharon I."/>
            <person name="Castelle C.J."/>
            <person name="Probst A.J."/>
            <person name="Thomas B.C."/>
            <person name="Singh A."/>
            <person name="Wilkins M.J."/>
            <person name="Karaoz U."/>
            <person name="Brodie E.L."/>
            <person name="Williams K.H."/>
            <person name="Hubbard S.S."/>
            <person name="Banfield J.F."/>
        </authorList>
    </citation>
    <scope>NUCLEOTIDE SEQUENCE [LARGE SCALE GENOMIC DNA]</scope>
</reference>
<gene>
    <name evidence="2" type="ORF">A2786_01580</name>
</gene>
<dbReference type="EMBL" id="MHCJ01000003">
    <property type="protein sequence ID" value="OGY18189.1"/>
    <property type="molecule type" value="Genomic_DNA"/>
</dbReference>
<dbReference type="Proteomes" id="UP000179233">
    <property type="component" value="Unassembled WGS sequence"/>
</dbReference>
<name>A0A1G1VS21_9BACT</name>
<feature type="region of interest" description="Disordered" evidence="1">
    <location>
        <begin position="55"/>
        <end position="74"/>
    </location>
</feature>
<evidence type="ECO:0000313" key="3">
    <source>
        <dbReference type="Proteomes" id="UP000179233"/>
    </source>
</evidence>
<evidence type="ECO:0000313" key="2">
    <source>
        <dbReference type="EMBL" id="OGY18189.1"/>
    </source>
</evidence>